<comment type="similarity">
    <text evidence="1">Belongs to the GDA1/CD39 NTPase family.</text>
</comment>
<dbReference type="GO" id="GO:0017110">
    <property type="term" value="F:nucleoside diphosphate phosphatase activity"/>
    <property type="evidence" value="ECO:0007669"/>
    <property type="project" value="TreeGrafter"/>
</dbReference>
<evidence type="ECO:0000256" key="2">
    <source>
        <dbReference type="ARBA" id="ARBA00022801"/>
    </source>
</evidence>
<name>A0A7N0UK39_KALFE</name>
<feature type="compositionally biased region" description="Basic and acidic residues" evidence="5">
    <location>
        <begin position="89"/>
        <end position="103"/>
    </location>
</feature>
<dbReference type="InterPro" id="IPR000407">
    <property type="entry name" value="GDA1_CD39_NTPase"/>
</dbReference>
<keyword evidence="6" id="KW-1133">Transmembrane helix</keyword>
<keyword evidence="4" id="KW-0067">ATP-binding</keyword>
<keyword evidence="6" id="KW-0472">Membrane</keyword>
<dbReference type="Pfam" id="PF01150">
    <property type="entry name" value="GDA1_CD39"/>
    <property type="match status" value="1"/>
</dbReference>
<evidence type="ECO:0000256" key="6">
    <source>
        <dbReference type="SAM" id="Phobius"/>
    </source>
</evidence>
<feature type="transmembrane region" description="Helical" evidence="6">
    <location>
        <begin position="598"/>
        <end position="618"/>
    </location>
</feature>
<dbReference type="CDD" id="cd24043">
    <property type="entry name" value="ASKHA_NBD_AtAPY7-like"/>
    <property type="match status" value="1"/>
</dbReference>
<sequence>MVLSRIAGIISAAASKLSSTPSSTVSYVSAGLPPAVYNHNLGFPNSLQKNYLRLSSSLQDFSSYQPADPEEGDISIGRHRSSNHAKPPLHRENGASSFSKEKASPGSPRKRKKWLRAISCLVCLLLFAFLIYMVLNYLLSSGSKYYVVLDCGSTGTRVYVYEASANHALGTSLPIRLISYNEGLHKKPRSQSGRAYDRMETEPGLDKLVHNGSGLKAAIKPLLRWAKKQIPKSAHRSTSLFLYATAGVRRLPSADSKWLLDNAWTIINSHAFLCKREWVKTISGMEEAYYGWIALNYRTGVLGALPKKATFGALDLGGSSLQVTFESNEQHNETDLNLRIGRVNHHLSAYSLSGYGLNDAFDKSVVHLLRKLPQVTSADLINARMEVKHPCLLSDYKEPYNCLQCASLFDESGSPSTGRKSTGKGGKTGVSVKLIGAPNWGQCNALAKVAVNISEWSNASPGIDCEMEPCALSRNLPRPYGQFYGMSGFFVVYRFFNLTSDATLDDVLEKGREFCEKSWKVAKNSVAPQPFIEQYCFRAPYIVTLLREGLHIVDDQVNIGSGSITWTLGVALVEAGRAFTTKMPFQPYEKLQLKMNPIIIFLILSISLVFVVCAFACVGNGLPRLLRRSYLPLFRQNTGSPASGLGSPFGFRWSSINLDGRGKMPLSPVAANTIQSPFSSNIQLVESSSLYPGTSSVLHSYSSGSLGQMQFDNVSMNSMWPHRSKLQSRRSQSREDLASTVTEPHIGKL</sequence>
<dbReference type="Gene3D" id="3.30.420.40">
    <property type="match status" value="1"/>
</dbReference>
<keyword evidence="6" id="KW-0812">Transmembrane</keyword>
<evidence type="ECO:0008006" key="9">
    <source>
        <dbReference type="Google" id="ProtNLM"/>
    </source>
</evidence>
<dbReference type="OMA" id="YKEDYIC"/>
<dbReference type="GO" id="GO:0016020">
    <property type="term" value="C:membrane"/>
    <property type="evidence" value="ECO:0007669"/>
    <property type="project" value="TreeGrafter"/>
</dbReference>
<dbReference type="EnsemblPlants" id="Kaladp0071s0280.1.v1.1">
    <property type="protein sequence ID" value="Kaladp0071s0280.1.v1.1"/>
    <property type="gene ID" value="Kaladp0071s0280.v1.1"/>
</dbReference>
<dbReference type="GO" id="GO:0009134">
    <property type="term" value="P:nucleoside diphosphate catabolic process"/>
    <property type="evidence" value="ECO:0007669"/>
    <property type="project" value="TreeGrafter"/>
</dbReference>
<dbReference type="PANTHER" id="PTHR11782">
    <property type="entry name" value="ADENOSINE/GUANOSINE DIPHOSPHATASE"/>
    <property type="match status" value="1"/>
</dbReference>
<accession>A0A7N0UK39</accession>
<keyword evidence="4" id="KW-0547">Nucleotide-binding</keyword>
<protein>
    <recommendedName>
        <fullName evidence="9">Apyrase</fullName>
    </recommendedName>
</protein>
<reference evidence="7" key="1">
    <citation type="submission" date="2021-01" db="UniProtKB">
        <authorList>
            <consortium name="EnsemblPlants"/>
        </authorList>
    </citation>
    <scope>IDENTIFICATION</scope>
</reference>
<feature type="transmembrane region" description="Helical" evidence="6">
    <location>
        <begin position="114"/>
        <end position="135"/>
    </location>
</feature>
<keyword evidence="8" id="KW-1185">Reference proteome</keyword>
<evidence type="ECO:0000313" key="7">
    <source>
        <dbReference type="EnsemblPlants" id="Kaladp0071s0280.1.v1.1"/>
    </source>
</evidence>
<feature type="region of interest" description="Disordered" evidence="5">
    <location>
        <begin position="722"/>
        <end position="749"/>
    </location>
</feature>
<feature type="binding site" evidence="4">
    <location>
        <begin position="318"/>
        <end position="322"/>
    </location>
    <ligand>
        <name>ATP</name>
        <dbReference type="ChEBI" id="CHEBI:30616"/>
    </ligand>
</feature>
<evidence type="ECO:0000256" key="5">
    <source>
        <dbReference type="SAM" id="MobiDB-lite"/>
    </source>
</evidence>
<dbReference type="AlphaFoldDB" id="A0A7N0UK39"/>
<dbReference type="Gramene" id="Kaladp0071s0280.1.v1.1">
    <property type="protein sequence ID" value="Kaladp0071s0280.1.v1.1"/>
    <property type="gene ID" value="Kaladp0071s0280.v1.1"/>
</dbReference>
<feature type="region of interest" description="Disordered" evidence="5">
    <location>
        <begin position="62"/>
        <end position="108"/>
    </location>
</feature>
<evidence type="ECO:0000256" key="1">
    <source>
        <dbReference type="ARBA" id="ARBA00009283"/>
    </source>
</evidence>
<feature type="active site" description="Proton acceptor" evidence="3">
    <location>
        <position position="287"/>
    </location>
</feature>
<dbReference type="PANTHER" id="PTHR11782:SF125">
    <property type="entry name" value="APYRASE 7-RELATED"/>
    <property type="match status" value="1"/>
</dbReference>
<organism evidence="7 8">
    <name type="scientific">Kalanchoe fedtschenkoi</name>
    <name type="common">Lavender scallops</name>
    <name type="synonym">South American air plant</name>
    <dbReference type="NCBI Taxonomy" id="63787"/>
    <lineage>
        <taxon>Eukaryota</taxon>
        <taxon>Viridiplantae</taxon>
        <taxon>Streptophyta</taxon>
        <taxon>Embryophyta</taxon>
        <taxon>Tracheophyta</taxon>
        <taxon>Spermatophyta</taxon>
        <taxon>Magnoliopsida</taxon>
        <taxon>eudicotyledons</taxon>
        <taxon>Gunneridae</taxon>
        <taxon>Pentapetalae</taxon>
        <taxon>Saxifragales</taxon>
        <taxon>Crassulaceae</taxon>
        <taxon>Kalanchoe</taxon>
    </lineage>
</organism>
<keyword evidence="2" id="KW-0378">Hydrolase</keyword>
<proteinExistence type="inferred from homology"/>
<evidence type="ECO:0000256" key="3">
    <source>
        <dbReference type="PIRSR" id="PIRSR600407-1"/>
    </source>
</evidence>
<dbReference type="Proteomes" id="UP000594263">
    <property type="component" value="Unplaced"/>
</dbReference>
<evidence type="ECO:0000256" key="4">
    <source>
        <dbReference type="PIRSR" id="PIRSR600407-2"/>
    </source>
</evidence>
<evidence type="ECO:0000313" key="8">
    <source>
        <dbReference type="Proteomes" id="UP000594263"/>
    </source>
</evidence>
<dbReference type="Gene3D" id="3.30.420.150">
    <property type="entry name" value="Exopolyphosphatase. Domain 2"/>
    <property type="match status" value="1"/>
</dbReference>
<dbReference type="GO" id="GO:0005524">
    <property type="term" value="F:ATP binding"/>
    <property type="evidence" value="ECO:0007669"/>
    <property type="project" value="UniProtKB-KW"/>
</dbReference>